<gene>
    <name evidence="2" type="ORF">D9O40_02835</name>
</gene>
<dbReference type="CDD" id="cd04301">
    <property type="entry name" value="NAT_SF"/>
    <property type="match status" value="1"/>
</dbReference>
<dbReference type="InterPro" id="IPR000182">
    <property type="entry name" value="GNAT_dom"/>
</dbReference>
<evidence type="ECO:0000313" key="3">
    <source>
        <dbReference type="Proteomes" id="UP000277999"/>
    </source>
</evidence>
<protein>
    <submittedName>
        <fullName evidence="2">GNAT family N-acetyltransferase</fullName>
    </submittedName>
</protein>
<reference evidence="2 3" key="1">
    <citation type="submission" date="2018-10" db="EMBL/GenBank/DDBJ databases">
        <title>Genome-centric metagenomics revealed C2 chemical producing, CO utilizing Clostridium with novel acetogenic gene cluster.</title>
        <authorList>
            <person name="Kang H."/>
            <person name="Park B."/>
            <person name="Choi I.G."/>
            <person name="Chang I.S."/>
        </authorList>
    </citation>
    <scope>NUCLEOTIDE SEQUENCE [LARGE SCALE GENOMIC DNA]</scope>
    <source>
        <strain evidence="2 3">H21-9</strain>
    </source>
</reference>
<proteinExistence type="predicted"/>
<feature type="domain" description="N-acetyltransferase" evidence="1">
    <location>
        <begin position="1"/>
        <end position="148"/>
    </location>
</feature>
<name>A0A3M0T0M4_9CLOT</name>
<dbReference type="EMBL" id="RFAQ01000004">
    <property type="protein sequence ID" value="RMD04184.1"/>
    <property type="molecule type" value="Genomic_DNA"/>
</dbReference>
<dbReference type="InterPro" id="IPR016181">
    <property type="entry name" value="Acyl_CoA_acyltransferase"/>
</dbReference>
<dbReference type="Pfam" id="PF00583">
    <property type="entry name" value="Acetyltransf_1"/>
    <property type="match status" value="1"/>
</dbReference>
<dbReference type="AlphaFoldDB" id="A0A3M0T0M4"/>
<sequence length="148" mass="17050">MKVVKVDYADNCDFQSWIDLLELVKESFPGLDLKEYKNVLHQSILNQEALIAKNDKGELVGELIFSRKNCELAFLAIHPRHRKKGIATNLIQHMFDLFPKGTNLKVITYREGDVKGIAARKLYQSIGFIEGKFITVFNYPCQELNYII</sequence>
<evidence type="ECO:0000313" key="2">
    <source>
        <dbReference type="EMBL" id="RMD04184.1"/>
    </source>
</evidence>
<dbReference type="PROSITE" id="PS51186">
    <property type="entry name" value="GNAT"/>
    <property type="match status" value="1"/>
</dbReference>
<organism evidence="2 3">
    <name type="scientific">Clostridium autoethanogenum</name>
    <dbReference type="NCBI Taxonomy" id="84023"/>
    <lineage>
        <taxon>Bacteria</taxon>
        <taxon>Bacillati</taxon>
        <taxon>Bacillota</taxon>
        <taxon>Clostridia</taxon>
        <taxon>Eubacteriales</taxon>
        <taxon>Clostridiaceae</taxon>
        <taxon>Clostridium</taxon>
    </lineage>
</organism>
<dbReference type="GO" id="GO:0016747">
    <property type="term" value="F:acyltransferase activity, transferring groups other than amino-acyl groups"/>
    <property type="evidence" value="ECO:0007669"/>
    <property type="project" value="InterPro"/>
</dbReference>
<dbReference type="Gene3D" id="3.40.630.30">
    <property type="match status" value="1"/>
</dbReference>
<evidence type="ECO:0000259" key="1">
    <source>
        <dbReference type="PROSITE" id="PS51186"/>
    </source>
</evidence>
<comment type="caution">
    <text evidence="2">The sequence shown here is derived from an EMBL/GenBank/DDBJ whole genome shotgun (WGS) entry which is preliminary data.</text>
</comment>
<dbReference type="SUPFAM" id="SSF55729">
    <property type="entry name" value="Acyl-CoA N-acyltransferases (Nat)"/>
    <property type="match status" value="1"/>
</dbReference>
<accession>A0A3M0T0M4</accession>
<dbReference type="Proteomes" id="UP000277999">
    <property type="component" value="Unassembled WGS sequence"/>
</dbReference>
<keyword evidence="2" id="KW-0808">Transferase</keyword>